<evidence type="ECO:0000259" key="3">
    <source>
        <dbReference type="Pfam" id="PF12660"/>
    </source>
</evidence>
<dbReference type="InterPro" id="IPR044230">
    <property type="entry name" value="GTF3C4"/>
</dbReference>
<feature type="region of interest" description="Disordered" evidence="1">
    <location>
        <begin position="645"/>
        <end position="669"/>
    </location>
</feature>
<dbReference type="AlphaFoldDB" id="A0A179UQN7"/>
<dbReference type="RefSeq" id="XP_031579157.1">
    <property type="nucleotide sequence ID" value="XM_031722311.1"/>
</dbReference>
<dbReference type="GO" id="GO:0000127">
    <property type="term" value="C:transcription factor TFIIIC complex"/>
    <property type="evidence" value="ECO:0007669"/>
    <property type="project" value="InterPro"/>
</dbReference>
<accession>A0A179UQN7</accession>
<dbReference type="GO" id="GO:0006384">
    <property type="term" value="P:transcription initiation at RNA polymerase III promoter"/>
    <property type="evidence" value="ECO:0007669"/>
    <property type="project" value="InterPro"/>
</dbReference>
<reference evidence="5" key="1">
    <citation type="journal article" date="2015" name="PLoS Genet.">
        <title>The dynamic genome and transcriptome of the human fungal pathogen Blastomyces and close relative Emmonsia.</title>
        <authorList>
            <person name="Munoz J.F."/>
            <person name="Gauthier G.M."/>
            <person name="Desjardins C.A."/>
            <person name="Gallo J.E."/>
            <person name="Holder J."/>
            <person name="Sullivan T.D."/>
            <person name="Marty A.J."/>
            <person name="Carmen J.C."/>
            <person name="Chen Z."/>
            <person name="Ding L."/>
            <person name="Gujja S."/>
            <person name="Magrini V."/>
            <person name="Misas E."/>
            <person name="Mitreva M."/>
            <person name="Priest M."/>
            <person name="Saif S."/>
            <person name="Whiston E.A."/>
            <person name="Young S."/>
            <person name="Zeng Q."/>
            <person name="Goldman W.E."/>
            <person name="Mardis E.R."/>
            <person name="Taylor J.W."/>
            <person name="McEwen J.G."/>
            <person name="Clay O.K."/>
            <person name="Klein B.S."/>
            <person name="Cuomo C.A."/>
        </authorList>
    </citation>
    <scope>NUCLEOTIDE SEQUENCE [LARGE SCALE GENOMIC DNA]</scope>
    <source>
        <strain evidence="5">SLH14081</strain>
    </source>
</reference>
<sequence length="781" mass="86577">MTLDPVELKLFPSCFDCISWSPDGELAVALGEYVHVLTPRIKLPTSAGAAETPSTSNTQWTTTKFRVNVFTNKEWPMIFPQRGDGFFSLGEEQSVSHVVALAWSPHCLAKYSRHVLAVLTSNLVLSLWELADGQSKWVRSVVVNSALKDAFGPLLQGQSSILQRKQHVRSFCWGPKCDDDRHDKDAPHGHPAYRNMSLLVVANDMNDITLIRVRNDRRGLDAKTRRKLWVEIISHNEVSPPTAAYPRVQPGSLLSQPMRSVHIISHIAWGSPRQSLDDQGKPRHTSPIAIIQATEVKVFLLHAKFEELGGEEEGNNTDARLDLLLSEAIPISQEDQFQRMSFHGPLRWVDFADLENSPSLCLAVGYLGGYVVITLDDLFVSESIGRQQCTPTISFHHALRADIAEDNSLLEWEPITAITSTTDTQSHTPVLHVAHYSSSLRSLPLPATQTQDVTMSNDGHSGNPQSADLHSQIEGFRSRFDLDHDLGGMSVARIWGMTSHRGWVAACFTVHPSDMVEYITTARERSRIVFAHPQPAEGGSGEPREAVSATLPWDIPPQLTPKHTRAARARVLSFTLHGNHRDIPNDPWERKLKYAAICCLATDQYPADDPPVLEAAKSAAQWLSDTLNLDLSLELSLIDEKLQPQIQHPSEPSTGPETSKQIPGKPREAQAEAGHDVFEFCNICGSGIDWYSAEESQCTEGHMFARCGLTFLSIQDPSISKRCSVCGGEVLDAELAEVPSVIEPEMETAGESQAQCQERRLLDILCETFDTCIYCGGKFRE</sequence>
<dbReference type="OrthoDB" id="6021743at2759"/>
<dbReference type="InterPro" id="IPR024761">
    <property type="entry name" value="TFIIIC_delta_N"/>
</dbReference>
<dbReference type="Proteomes" id="UP000002038">
    <property type="component" value="Unassembled WGS sequence"/>
</dbReference>
<evidence type="ECO:0000259" key="2">
    <source>
        <dbReference type="Pfam" id="PF12657"/>
    </source>
</evidence>
<dbReference type="PANTHER" id="PTHR15496:SF2">
    <property type="entry name" value="GENERAL TRANSCRIPTION FACTOR 3C POLYPEPTIDE 4"/>
    <property type="match status" value="1"/>
</dbReference>
<dbReference type="STRING" id="559298.A0A179UQN7"/>
<feature type="compositionally biased region" description="Polar residues" evidence="1">
    <location>
        <begin position="645"/>
        <end position="661"/>
    </location>
</feature>
<organism evidence="4 5">
    <name type="scientific">Blastomyces gilchristii (strain SLH14081)</name>
    <name type="common">Blastomyces dermatitidis</name>
    <dbReference type="NCBI Taxonomy" id="559298"/>
    <lineage>
        <taxon>Eukaryota</taxon>
        <taxon>Fungi</taxon>
        <taxon>Dikarya</taxon>
        <taxon>Ascomycota</taxon>
        <taxon>Pezizomycotina</taxon>
        <taxon>Eurotiomycetes</taxon>
        <taxon>Eurotiomycetidae</taxon>
        <taxon>Onygenales</taxon>
        <taxon>Ajellomycetaceae</taxon>
        <taxon>Blastomyces</taxon>
    </lineage>
</organism>
<dbReference type="KEGG" id="bgh:BDBG_05784"/>
<dbReference type="EMBL" id="GG657458">
    <property type="protein sequence ID" value="OAT10103.1"/>
    <property type="molecule type" value="Genomic_DNA"/>
</dbReference>
<dbReference type="GO" id="GO:0004402">
    <property type="term" value="F:histone acetyltransferase activity"/>
    <property type="evidence" value="ECO:0007669"/>
    <property type="project" value="InterPro"/>
</dbReference>
<dbReference type="GeneID" id="8504068"/>
<proteinExistence type="predicted"/>
<protein>
    <recommendedName>
        <fullName evidence="6">Transcription factor IIIC 90kDa subunit N-terminal domain-containing protein</fullName>
    </recommendedName>
</protein>
<evidence type="ECO:0000313" key="5">
    <source>
        <dbReference type="Proteomes" id="UP000002038"/>
    </source>
</evidence>
<feature type="domain" description="Transcription factor IIIC 90kDa subunit N-terminal" evidence="2">
    <location>
        <begin position="20"/>
        <end position="531"/>
    </location>
</feature>
<dbReference type="InterPro" id="IPR024764">
    <property type="entry name" value="TFIIIC_Znf"/>
</dbReference>
<dbReference type="Pfam" id="PF12657">
    <property type="entry name" value="TFIIIC_delta"/>
    <property type="match status" value="1"/>
</dbReference>
<keyword evidence="5" id="KW-1185">Reference proteome</keyword>
<feature type="domain" description="Transcription factor IIIC putative zinc-finger" evidence="3">
    <location>
        <begin position="671"/>
        <end position="779"/>
    </location>
</feature>
<evidence type="ECO:0000256" key="1">
    <source>
        <dbReference type="SAM" id="MobiDB-lite"/>
    </source>
</evidence>
<gene>
    <name evidence="4" type="ORF">BDBG_05784</name>
</gene>
<dbReference type="Pfam" id="PF12660">
    <property type="entry name" value="zf-TFIIIC"/>
    <property type="match status" value="1"/>
</dbReference>
<evidence type="ECO:0000313" key="4">
    <source>
        <dbReference type="EMBL" id="OAT10103.1"/>
    </source>
</evidence>
<name>A0A179UQN7_BLAGS</name>
<evidence type="ECO:0008006" key="6">
    <source>
        <dbReference type="Google" id="ProtNLM"/>
    </source>
</evidence>
<dbReference type="VEuPathDB" id="FungiDB:BDBG_05784"/>
<dbReference type="PANTHER" id="PTHR15496">
    <property type="entry name" value="GENERAL TRANSCRIPTION FACTOR 3C POLYPEPTIDE 4 FAMILY"/>
    <property type="match status" value="1"/>
</dbReference>